<name>A0AAV6M2E8_9ROSI</name>
<dbReference type="AlphaFoldDB" id="A0AAV6M2E8"/>
<sequence length="72" mass="8031">MPRGLPKTDDITLSSVPSGWLRVANLLKAGPVLDRRPADVGCKLGKDAEARRSVTNKWRHEANSDSEYSRRK</sequence>
<proteinExistence type="predicted"/>
<evidence type="ECO:0000313" key="2">
    <source>
        <dbReference type="Proteomes" id="UP000685013"/>
    </source>
</evidence>
<accession>A0AAV6M2E8</accession>
<organism evidence="1 2">
    <name type="scientific">Cucurbita argyrosperma subsp. sororia</name>
    <dbReference type="NCBI Taxonomy" id="37648"/>
    <lineage>
        <taxon>Eukaryota</taxon>
        <taxon>Viridiplantae</taxon>
        <taxon>Streptophyta</taxon>
        <taxon>Embryophyta</taxon>
        <taxon>Tracheophyta</taxon>
        <taxon>Spermatophyta</taxon>
        <taxon>Magnoliopsida</taxon>
        <taxon>eudicotyledons</taxon>
        <taxon>Gunneridae</taxon>
        <taxon>Pentapetalae</taxon>
        <taxon>rosids</taxon>
        <taxon>fabids</taxon>
        <taxon>Cucurbitales</taxon>
        <taxon>Cucurbitaceae</taxon>
        <taxon>Cucurbiteae</taxon>
        <taxon>Cucurbita</taxon>
    </lineage>
</organism>
<comment type="caution">
    <text evidence="1">The sequence shown here is derived from an EMBL/GenBank/DDBJ whole genome shotgun (WGS) entry which is preliminary data.</text>
</comment>
<dbReference type="EMBL" id="JAGKQH010000018">
    <property type="protein sequence ID" value="KAG6573667.1"/>
    <property type="molecule type" value="Genomic_DNA"/>
</dbReference>
<dbReference type="Proteomes" id="UP000685013">
    <property type="component" value="Chromosome 18"/>
</dbReference>
<keyword evidence="2" id="KW-1185">Reference proteome</keyword>
<feature type="non-terminal residue" evidence="1">
    <location>
        <position position="1"/>
    </location>
</feature>
<protein>
    <submittedName>
        <fullName evidence="1">Uncharacterized protein</fullName>
    </submittedName>
</protein>
<gene>
    <name evidence="1" type="ORF">SDJN03_27554</name>
</gene>
<reference evidence="1 2" key="1">
    <citation type="journal article" date="2021" name="Hortic Res">
        <title>The domestication of Cucurbita argyrosperma as revealed by the genome of its wild relative.</title>
        <authorList>
            <person name="Barrera-Redondo J."/>
            <person name="Sanchez-de la Vega G."/>
            <person name="Aguirre-Liguori J.A."/>
            <person name="Castellanos-Morales G."/>
            <person name="Gutierrez-Guerrero Y.T."/>
            <person name="Aguirre-Dugua X."/>
            <person name="Aguirre-Planter E."/>
            <person name="Tenaillon M.I."/>
            <person name="Lira-Saade R."/>
            <person name="Eguiarte L.E."/>
        </authorList>
    </citation>
    <scope>NUCLEOTIDE SEQUENCE [LARGE SCALE GENOMIC DNA]</scope>
    <source>
        <strain evidence="1">JBR-2021</strain>
    </source>
</reference>
<evidence type="ECO:0000313" key="1">
    <source>
        <dbReference type="EMBL" id="KAG6573667.1"/>
    </source>
</evidence>